<comment type="caution">
    <text evidence="1">The sequence shown here is derived from an EMBL/GenBank/DDBJ whole genome shotgun (WGS) entry which is preliminary data.</text>
</comment>
<accession>A0A0V8GEB8</accession>
<evidence type="ECO:0000313" key="1">
    <source>
        <dbReference type="EMBL" id="KSU48653.1"/>
    </source>
</evidence>
<dbReference type="RefSeq" id="WP_058265398.1">
    <property type="nucleotide sequence ID" value="NZ_FMYN01000003.1"/>
</dbReference>
<dbReference type="AlphaFoldDB" id="A0A0V8GEB8"/>
<dbReference type="Proteomes" id="UP000053797">
    <property type="component" value="Unassembled WGS sequence"/>
</dbReference>
<sequence>MSIFMLRSKPHNIERIDHFLTKNEIAIGWSETGDLTGFNKEDIRNVLSDLGYQGQSLSTNLGLVNSFINEMKNGDVVLIREKEIVHVGFIGDYKWKKEYEDKFMTHTRPVEWKVDIPFNELSASMQSLLKNIRTICKSKESLEESGIVQHLSKDYLEEEKVSMKLDNDEILNEAIDVLRTLMKGSEDETIRLEATKELLRHLK</sequence>
<dbReference type="OrthoDB" id="1631118at2"/>
<dbReference type="EMBL" id="LNQL01000003">
    <property type="protein sequence ID" value="KSU48653.1"/>
    <property type="molecule type" value="Genomic_DNA"/>
</dbReference>
<protein>
    <submittedName>
        <fullName evidence="1">Uncharacterized protein</fullName>
    </submittedName>
</protein>
<organism evidence="1 2">
    <name type="scientific">Exiguobacterium indicum</name>
    <dbReference type="NCBI Taxonomy" id="296995"/>
    <lineage>
        <taxon>Bacteria</taxon>
        <taxon>Bacillati</taxon>
        <taxon>Bacillota</taxon>
        <taxon>Bacilli</taxon>
        <taxon>Bacillales</taxon>
        <taxon>Bacillales Family XII. Incertae Sedis</taxon>
        <taxon>Exiguobacterium</taxon>
    </lineage>
</organism>
<proteinExistence type="predicted"/>
<gene>
    <name evidence="1" type="ORF">AS033_09990</name>
</gene>
<evidence type="ECO:0000313" key="2">
    <source>
        <dbReference type="Proteomes" id="UP000053797"/>
    </source>
</evidence>
<reference evidence="1 2" key="1">
    <citation type="journal article" date="2015" name="Int. J. Syst. Evol. Microbiol.">
        <title>Exiguobacterium enclense sp. nov., isolated from sediment.</title>
        <authorList>
            <person name="Dastager S.G."/>
            <person name="Mawlankar R."/>
            <person name="Sonalkar V.V."/>
            <person name="Thorat M.N."/>
            <person name="Mual P."/>
            <person name="Verma A."/>
            <person name="Krishnamurthi S."/>
            <person name="Tang S.K."/>
            <person name="Li W.J."/>
        </authorList>
    </citation>
    <scope>NUCLEOTIDE SEQUENCE [LARGE SCALE GENOMIC DNA]</scope>
    <source>
        <strain evidence="1 2">NIO-1109</strain>
    </source>
</reference>
<name>A0A0V8GEB8_9BACL</name>